<name>A0A7C5KBM6_9BACT</name>
<proteinExistence type="predicted"/>
<dbReference type="AlphaFoldDB" id="A0A7C5KBM6"/>
<feature type="signal peptide" evidence="1">
    <location>
        <begin position="1"/>
        <end position="21"/>
    </location>
</feature>
<dbReference type="EMBL" id="DRUY01000158">
    <property type="protein sequence ID" value="HHI65844.1"/>
    <property type="molecule type" value="Genomic_DNA"/>
</dbReference>
<keyword evidence="1" id="KW-0732">Signal</keyword>
<protein>
    <submittedName>
        <fullName evidence="2">Uncharacterized protein</fullName>
    </submittedName>
</protein>
<comment type="caution">
    <text evidence="2">The sequence shown here is derived from an EMBL/GenBank/DDBJ whole genome shotgun (WGS) entry which is preliminary data.</text>
</comment>
<accession>A0A7C5KBM6</accession>
<evidence type="ECO:0000256" key="1">
    <source>
        <dbReference type="SAM" id="SignalP"/>
    </source>
</evidence>
<feature type="chain" id="PRO_5038335688" evidence="1">
    <location>
        <begin position="22"/>
        <end position="199"/>
    </location>
</feature>
<evidence type="ECO:0000313" key="2">
    <source>
        <dbReference type="EMBL" id="HHI65844.1"/>
    </source>
</evidence>
<organism evidence="2">
    <name type="scientific">Thermodesulfobium narugense</name>
    <dbReference type="NCBI Taxonomy" id="184064"/>
    <lineage>
        <taxon>Bacteria</taxon>
        <taxon>Pseudomonadati</taxon>
        <taxon>Thermodesulfobiota</taxon>
        <taxon>Thermodesulfobiia</taxon>
        <taxon>Thermodesulfobiales</taxon>
        <taxon>Thermodesulfobiaceae</taxon>
        <taxon>Thermodesulfobium</taxon>
    </lineage>
</organism>
<gene>
    <name evidence="2" type="ORF">ENL70_04780</name>
</gene>
<reference evidence="2" key="1">
    <citation type="journal article" date="2020" name="mSystems">
        <title>Genome- and Community-Level Interaction Insights into Carbon Utilization and Element Cycling Functions of Hydrothermarchaeota in Hydrothermal Sediment.</title>
        <authorList>
            <person name="Zhou Z."/>
            <person name="Liu Y."/>
            <person name="Xu W."/>
            <person name="Pan J."/>
            <person name="Luo Z.H."/>
            <person name="Li M."/>
        </authorList>
    </citation>
    <scope>NUCLEOTIDE SEQUENCE [LARGE SCALE GENOMIC DNA]</scope>
    <source>
        <strain evidence="2">SpSt-1019</strain>
    </source>
</reference>
<sequence>MKKLILFSLFFFLIFSSVSNAQGFDPNVYECRDFVQNYSNDSGSVALQTLWVWGFLTFKDESLLSLNSDMLKSLTSDLNEGCAQNLDVTLLEFVRKYFTFNYVKKSKQNTSVIFNPKNYSCKTFLNSLNTNDTTSDDLVGYALIWALGYTAAYRPDDVDVVDDQSAGTIAGLMKSLVCKDPNENFYNSLHDLYNKLEKE</sequence>